<evidence type="ECO:0000256" key="20">
    <source>
        <dbReference type="ARBA" id="ARBA00030151"/>
    </source>
</evidence>
<dbReference type="InterPro" id="IPR002020">
    <property type="entry name" value="Citrate_synthase"/>
</dbReference>
<keyword evidence="9" id="KW-1017">Isopeptide bond</keyword>
<evidence type="ECO:0000313" key="29">
    <source>
        <dbReference type="Proteomes" id="UP000694680"/>
    </source>
</evidence>
<keyword evidence="18" id="KW-0007">Acetylation</keyword>
<dbReference type="PROSITE" id="PS01217">
    <property type="entry name" value="SUCCINYL_COA_LIG_3"/>
    <property type="match status" value="1"/>
</dbReference>
<dbReference type="InterPro" id="IPR016143">
    <property type="entry name" value="Citrate_synth-like_sm_a-sub"/>
</dbReference>
<organism evidence="28 29">
    <name type="scientific">Gouania willdenowi</name>
    <name type="common">Blunt-snouted clingfish</name>
    <name type="synonym">Lepadogaster willdenowi</name>
    <dbReference type="NCBI Taxonomy" id="441366"/>
    <lineage>
        <taxon>Eukaryota</taxon>
        <taxon>Metazoa</taxon>
        <taxon>Chordata</taxon>
        <taxon>Craniata</taxon>
        <taxon>Vertebrata</taxon>
        <taxon>Euteleostomi</taxon>
        <taxon>Actinopterygii</taxon>
        <taxon>Neopterygii</taxon>
        <taxon>Teleostei</taxon>
        <taxon>Neoteleostei</taxon>
        <taxon>Acanthomorphata</taxon>
        <taxon>Ovalentaria</taxon>
        <taxon>Blenniimorphae</taxon>
        <taxon>Blenniiformes</taxon>
        <taxon>Gobiesocoidei</taxon>
        <taxon>Gobiesocidae</taxon>
        <taxon>Gobiesocinae</taxon>
        <taxon>Gouania</taxon>
    </lineage>
</organism>
<keyword evidence="12 24" id="KW-0808">Transferase</keyword>
<dbReference type="SUPFAM" id="SSF51735">
    <property type="entry name" value="NAD(P)-binding Rossmann-fold domains"/>
    <property type="match status" value="1"/>
</dbReference>
<gene>
    <name evidence="28" type="primary">LOC114481630</name>
</gene>
<evidence type="ECO:0000256" key="12">
    <source>
        <dbReference type="ARBA" id="ARBA00022679"/>
    </source>
</evidence>
<evidence type="ECO:0000256" key="10">
    <source>
        <dbReference type="ARBA" id="ARBA00022516"/>
    </source>
</evidence>
<comment type="subunit">
    <text evidence="5 24">Homotetramer.</text>
</comment>
<evidence type="ECO:0000256" key="6">
    <source>
        <dbReference type="ARBA" id="ARBA00012639"/>
    </source>
</evidence>
<dbReference type="GO" id="GO:0003878">
    <property type="term" value="F:ATP citrate synthase activity"/>
    <property type="evidence" value="ECO:0007669"/>
    <property type="project" value="UniProtKB-UniRule"/>
</dbReference>
<dbReference type="Ensembl" id="ENSGWIT00000023128.1">
    <property type="protein sequence ID" value="ENSGWIP00000021078.1"/>
    <property type="gene ID" value="ENSGWIG00000011352.1"/>
</dbReference>
<dbReference type="SUPFAM" id="SSF56059">
    <property type="entry name" value="Glutathione synthetase ATP-binding domain-like"/>
    <property type="match status" value="1"/>
</dbReference>
<keyword evidence="8 24" id="KW-0963">Cytoplasm</keyword>
<keyword evidence="13 24" id="KW-0479">Metal-binding</keyword>
<dbReference type="SUPFAM" id="SSF48256">
    <property type="entry name" value="Citrate synthase"/>
    <property type="match status" value="1"/>
</dbReference>
<dbReference type="InterPro" id="IPR056749">
    <property type="entry name" value="Citrate_synth_N"/>
</dbReference>
<evidence type="ECO:0000259" key="27">
    <source>
        <dbReference type="SMART" id="SM00881"/>
    </source>
</evidence>
<dbReference type="FunFam" id="3.40.50.261:FF:000003">
    <property type="entry name" value="ATP-citrate synthase subunit"/>
    <property type="match status" value="1"/>
</dbReference>
<feature type="region of interest" description="Disordered" evidence="26">
    <location>
        <begin position="444"/>
        <end position="472"/>
    </location>
</feature>
<dbReference type="PANTHER" id="PTHR23118:SF42">
    <property type="entry name" value="ATP-CITRATE SYNTHASE"/>
    <property type="match status" value="1"/>
</dbReference>
<evidence type="ECO:0000256" key="26">
    <source>
        <dbReference type="SAM" id="MobiDB-lite"/>
    </source>
</evidence>
<dbReference type="InterPro" id="IPR032263">
    <property type="entry name" value="Citrate-bd"/>
</dbReference>
<evidence type="ECO:0000256" key="24">
    <source>
        <dbReference type="PIRNR" id="PIRNR036511"/>
    </source>
</evidence>
<dbReference type="PROSITE" id="PS00399">
    <property type="entry name" value="SUCCINYL_COA_LIG_2"/>
    <property type="match status" value="1"/>
</dbReference>
<dbReference type="FunFam" id="1.10.580.10:FF:000009">
    <property type="entry name" value="ATP-citrate synthase"/>
    <property type="match status" value="1"/>
</dbReference>
<evidence type="ECO:0000256" key="14">
    <source>
        <dbReference type="ARBA" id="ARBA00022741"/>
    </source>
</evidence>
<comment type="similarity">
    <text evidence="3 24">In the C-terminal section; belongs to the succinate/malate CoA ligase alpha subunit family.</text>
</comment>
<evidence type="ECO:0000256" key="4">
    <source>
        <dbReference type="ARBA" id="ARBA00010719"/>
    </source>
</evidence>
<name>A0A8C5EKD8_GOUWI</name>
<comment type="cofactor">
    <cofactor evidence="1">
        <name>Mg(2+)</name>
        <dbReference type="ChEBI" id="CHEBI:18420"/>
    </cofactor>
</comment>
<dbReference type="FunFam" id="3.40.50.261:FF:000004">
    <property type="entry name" value="ATP-citrate synthase subunit"/>
    <property type="match status" value="1"/>
</dbReference>
<dbReference type="Pfam" id="PF00285">
    <property type="entry name" value="Citrate_synt"/>
    <property type="match status" value="1"/>
</dbReference>
<keyword evidence="11" id="KW-0597">Phosphoprotein</keyword>
<keyword evidence="10 24" id="KW-0444">Lipid biosynthesis</keyword>
<feature type="compositionally biased region" description="Polar residues" evidence="26">
    <location>
        <begin position="444"/>
        <end position="465"/>
    </location>
</feature>
<dbReference type="Gene3D" id="3.30.470.110">
    <property type="match status" value="1"/>
</dbReference>
<dbReference type="GO" id="GO:0046872">
    <property type="term" value="F:metal ion binding"/>
    <property type="evidence" value="ECO:0007669"/>
    <property type="project" value="UniProtKB-UniRule"/>
</dbReference>
<keyword evidence="17" id="KW-0832">Ubl conjugation</keyword>
<dbReference type="AlphaFoldDB" id="A0A8C5EKD8"/>
<dbReference type="InterPro" id="IPR016102">
    <property type="entry name" value="Succinyl-CoA_synth-like"/>
</dbReference>
<evidence type="ECO:0000256" key="5">
    <source>
        <dbReference type="ARBA" id="ARBA00011881"/>
    </source>
</evidence>
<keyword evidence="15 24" id="KW-0067">ATP-binding</keyword>
<dbReference type="Gene3D" id="1.10.230.10">
    <property type="entry name" value="Cytochrome P450-Terp, domain 2"/>
    <property type="match status" value="1"/>
</dbReference>
<proteinExistence type="inferred from homology"/>
<dbReference type="InterPro" id="IPR014608">
    <property type="entry name" value="ATP-citrate_synthase"/>
</dbReference>
<dbReference type="PIRSF" id="PIRSF036511">
    <property type="entry name" value="ATP_citrt_syn"/>
    <property type="match status" value="1"/>
</dbReference>
<dbReference type="GO" id="GO:0006085">
    <property type="term" value="P:acetyl-CoA biosynthetic process"/>
    <property type="evidence" value="ECO:0007669"/>
    <property type="project" value="InterPro"/>
</dbReference>
<dbReference type="PROSITE" id="PS01216">
    <property type="entry name" value="SUCCINYL_COA_LIG_1"/>
    <property type="match status" value="1"/>
</dbReference>
<reference evidence="28" key="3">
    <citation type="submission" date="2025-09" db="UniProtKB">
        <authorList>
            <consortium name="Ensembl"/>
        </authorList>
    </citation>
    <scope>IDENTIFICATION</scope>
</reference>
<dbReference type="FunFam" id="3.30.470.110:FF:000001">
    <property type="entry name" value="ATP-citrate synthase"/>
    <property type="match status" value="1"/>
</dbReference>
<dbReference type="InterPro" id="IPR036969">
    <property type="entry name" value="Citrate_synthase_sf"/>
</dbReference>
<evidence type="ECO:0000256" key="23">
    <source>
        <dbReference type="ARBA" id="ARBA00093367"/>
    </source>
</evidence>
<dbReference type="Gene3D" id="3.40.50.720">
    <property type="entry name" value="NAD(P)-binding Rossmann-like Domain"/>
    <property type="match status" value="1"/>
</dbReference>
<evidence type="ECO:0000256" key="2">
    <source>
        <dbReference type="ARBA" id="ARBA00004514"/>
    </source>
</evidence>
<dbReference type="Pfam" id="PF02629">
    <property type="entry name" value="CoA_binding"/>
    <property type="match status" value="1"/>
</dbReference>
<dbReference type="InterPro" id="IPR016142">
    <property type="entry name" value="Citrate_synth-like_lrg_a-sub"/>
</dbReference>
<dbReference type="Gene3D" id="1.10.580.10">
    <property type="entry name" value="Citrate Synthase, domain 1"/>
    <property type="match status" value="1"/>
</dbReference>
<comment type="catalytic activity">
    <reaction evidence="22">
        <text>oxaloacetate + acetyl-CoA + ADP + phosphate = citrate + ATP + CoA</text>
        <dbReference type="Rhea" id="RHEA:21160"/>
        <dbReference type="ChEBI" id="CHEBI:16452"/>
        <dbReference type="ChEBI" id="CHEBI:16947"/>
        <dbReference type="ChEBI" id="CHEBI:30616"/>
        <dbReference type="ChEBI" id="CHEBI:43474"/>
        <dbReference type="ChEBI" id="CHEBI:57287"/>
        <dbReference type="ChEBI" id="CHEBI:57288"/>
        <dbReference type="ChEBI" id="CHEBI:456216"/>
        <dbReference type="EC" id="2.3.3.8"/>
    </reaction>
    <physiologicalReaction direction="right-to-left" evidence="22">
        <dbReference type="Rhea" id="RHEA:21162"/>
    </physiologicalReaction>
</comment>
<reference evidence="28" key="2">
    <citation type="submission" date="2025-08" db="UniProtKB">
        <authorList>
            <consortium name="Ensembl"/>
        </authorList>
    </citation>
    <scope>IDENTIFICATION</scope>
</reference>
<evidence type="ECO:0000313" key="28">
    <source>
        <dbReference type="Ensembl" id="ENSGWIP00000021078.1"/>
    </source>
</evidence>
<sequence length="1121" mass="123473">MSAKAISEQTGKEFLYKYISTSAAVQNRFRYARVTADTDWDRLTQEQPWLLTERLVVKPDQLIKRRGKLGLVGINLDLHGVRDWLKTHFMKETTVGKAKGVLRNFLIEPFVPHEQDEEFYVCIYAMREGDHVLFHHEGGVEVGDVDAKAQRLMVAVDEKLTEDQVTEQLLTNVSEDKKQVIATFIVGLFTLYEELYFTYLEINPLVVTQDGVFILDMAAKIDATADYICKSKWGDVEFPPPFGREAYPEEAYIADLDAKSGASLKLTLLNPQGRIWTMVAGGGASVVYSDTICDLGGVDELANYGEYSGAPSEQQTYDYAKTILALMTQEKHPEGKVLIIGGSIANFTNVAATFKGIVRAIKDYQGPLKEHEVTIFVRRGGPNYQEGLRVMGEVGKTTGIPIHVFGTETHMTAIVGMALGHRPIPNEPPKDAHTANFLLSASNSAKTPAATRTASFSEPRTSNDVTPAKKSKAGLPADSITVTRLISINKRHVHIPAELCMVASQQTKETTLFKKTTKTIVWGMQTRAVQGMMDFDYVCSRDEPSVAAMVYPFTGDHKQKFYWGHKEILLPVYKNMADAMKKHPQVDVLISFASLRSAFDSTIEAMQYPQIHTIAIIAEGIPEAQTRKMIKMADEKGVTIIGPATVGGIKPGCFKIGNTGGMLDNILASKLYRPGSVAYVSRSGGMSNELNNIISRTTDGVYEGVAIGGDRYPGSTFMDHVLRYQDTPGVKMIIMLGEIGGTEEYRICQGIQEGRITKPVVCWCIGTCATMFASEVQFGHAGACANQASETAVAKNQALRDAGAYVPKSFDELGNVISTVYEELVANGTIVPAQEVPPPTVPMDYSWARELGLIRKPASFMTSICDERGQELIYAGMPITEVFKEEMGLGGVLGLLWFQRRLPRYACHFIEMCLMVTADHGPAVSGAHNTIVCARAGKDLISSLTSGLLTIGDRFGGALDAAAKQFSKAFDSGMLPMEFVNKMKKDGKLIMGIGHRVKSINNPDMRVQILKDYVKQNFPSSHLLDYALDVEKITTSKKPNLILNVDGLIGVAFVDLLRTCGGFTRDEADEFVEIGALNGIFVLGRSMGFIGHYLDQKRLKQGLYRHPWDDISYVLPEHMSM</sequence>
<reference evidence="28" key="1">
    <citation type="submission" date="2020-06" db="EMBL/GenBank/DDBJ databases">
        <authorList>
            <consortium name="Wellcome Sanger Institute Data Sharing"/>
        </authorList>
    </citation>
    <scope>NUCLEOTIDE SEQUENCE [LARGE SCALE GENOMIC DNA]</scope>
</reference>
<dbReference type="InterPro" id="IPR003781">
    <property type="entry name" value="CoA-bd"/>
</dbReference>
<evidence type="ECO:0000256" key="22">
    <source>
        <dbReference type="ARBA" id="ARBA00048669"/>
    </source>
</evidence>
<dbReference type="Pfam" id="PF24948">
    <property type="entry name" value="Citrate_synth_N"/>
    <property type="match status" value="1"/>
</dbReference>
<dbReference type="GO" id="GO:0006633">
    <property type="term" value="P:fatty acid biosynthetic process"/>
    <property type="evidence" value="ECO:0007669"/>
    <property type="project" value="TreeGrafter"/>
</dbReference>
<evidence type="ECO:0000256" key="17">
    <source>
        <dbReference type="ARBA" id="ARBA00022843"/>
    </source>
</evidence>
<dbReference type="FunFam" id="1.10.230.10:FF:000004">
    <property type="entry name" value="ATP-citrate synthase"/>
    <property type="match status" value="1"/>
</dbReference>
<dbReference type="SMART" id="SM00881">
    <property type="entry name" value="CoA_binding"/>
    <property type="match status" value="1"/>
</dbReference>
<dbReference type="InterPro" id="IPR017866">
    <property type="entry name" value="Succ-CoA_synthase_bsu_CS"/>
</dbReference>
<evidence type="ECO:0000256" key="21">
    <source>
        <dbReference type="ARBA" id="ARBA00030982"/>
    </source>
</evidence>
<keyword evidence="19 24" id="KW-0443">Lipid metabolism</keyword>
<dbReference type="Proteomes" id="UP000694680">
    <property type="component" value="Chromosome 19"/>
</dbReference>
<dbReference type="InterPro" id="IPR033847">
    <property type="entry name" value="Citrt_syn/SCS-alpha_CS"/>
</dbReference>
<evidence type="ECO:0000256" key="18">
    <source>
        <dbReference type="ARBA" id="ARBA00022990"/>
    </source>
</evidence>
<feature type="active site" description="Tele-phosphohistidine intermediate" evidence="25">
    <location>
        <position position="780"/>
    </location>
</feature>
<comment type="similarity">
    <text evidence="4 24">In the N-terminal section; belongs to the succinate/malate CoA ligase beta subunit family.</text>
</comment>
<evidence type="ECO:0000256" key="15">
    <source>
        <dbReference type="ARBA" id="ARBA00022840"/>
    </source>
</evidence>
<accession>A0A8C5EKD8</accession>
<evidence type="ECO:0000256" key="3">
    <source>
        <dbReference type="ARBA" id="ARBA00005899"/>
    </source>
</evidence>
<dbReference type="GO" id="GO:0005524">
    <property type="term" value="F:ATP binding"/>
    <property type="evidence" value="ECO:0007669"/>
    <property type="project" value="UniProtKB-UniRule"/>
</dbReference>
<dbReference type="GO" id="GO:0005829">
    <property type="term" value="C:cytosol"/>
    <property type="evidence" value="ECO:0007669"/>
    <property type="project" value="UniProtKB-SubCell"/>
</dbReference>
<dbReference type="CDD" id="cd06100">
    <property type="entry name" value="CCL_ACL-C"/>
    <property type="match status" value="1"/>
</dbReference>
<evidence type="ECO:0000256" key="8">
    <source>
        <dbReference type="ARBA" id="ARBA00022490"/>
    </source>
</evidence>
<evidence type="ECO:0000256" key="1">
    <source>
        <dbReference type="ARBA" id="ARBA00001946"/>
    </source>
</evidence>
<dbReference type="Gene3D" id="3.40.50.261">
    <property type="entry name" value="Succinyl-CoA synthetase domains"/>
    <property type="match status" value="2"/>
</dbReference>
<keyword evidence="14 24" id="KW-0547">Nucleotide-binding</keyword>
<dbReference type="EC" id="2.3.3.8" evidence="6 24"/>
<dbReference type="Pfam" id="PF16114">
    <property type="entry name" value="Citrate_bind"/>
    <property type="match status" value="1"/>
</dbReference>
<evidence type="ECO:0000256" key="11">
    <source>
        <dbReference type="ARBA" id="ARBA00022553"/>
    </source>
</evidence>
<evidence type="ECO:0000256" key="16">
    <source>
        <dbReference type="ARBA" id="ARBA00022842"/>
    </source>
</evidence>
<evidence type="ECO:0000256" key="13">
    <source>
        <dbReference type="ARBA" id="ARBA00022723"/>
    </source>
</evidence>
<dbReference type="SUPFAM" id="SSF52210">
    <property type="entry name" value="Succinyl-CoA synthetase domains"/>
    <property type="match status" value="1"/>
</dbReference>
<comment type="subcellular location">
    <subcellularLocation>
        <location evidence="2">Cytoplasm</location>
        <location evidence="2">Cytosol</location>
    </subcellularLocation>
</comment>
<dbReference type="InterPro" id="IPR017440">
    <property type="entry name" value="Cit_synth/succinyl-CoA_lig_AS"/>
</dbReference>
<dbReference type="InterPro" id="IPR005811">
    <property type="entry name" value="SUCC_ACL_C"/>
</dbReference>
<keyword evidence="16 24" id="KW-0460">Magnesium</keyword>
<dbReference type="PANTHER" id="PTHR23118">
    <property type="entry name" value="ATP-CITRATE SYNTHASE"/>
    <property type="match status" value="1"/>
</dbReference>
<dbReference type="Pfam" id="PF00549">
    <property type="entry name" value="Ligase_CoA"/>
    <property type="match status" value="1"/>
</dbReference>
<comment type="function">
    <text evidence="23">Catalyzes the cleavage of citrate into oxaloacetate and acetyl-CoA, the latter serving as common substrate in multiple biochemical reactions in protein, carbohydrate and lipid metabolism.</text>
</comment>
<evidence type="ECO:0000256" key="19">
    <source>
        <dbReference type="ARBA" id="ARBA00023098"/>
    </source>
</evidence>
<dbReference type="FunFam" id="3.40.50.720:FF:000024">
    <property type="entry name" value="Probable ATP-citrate synthase"/>
    <property type="match status" value="1"/>
</dbReference>
<feature type="domain" description="CoA-binding" evidence="27">
    <location>
        <begin position="512"/>
        <end position="621"/>
    </location>
</feature>
<evidence type="ECO:0000256" key="7">
    <source>
        <dbReference type="ARBA" id="ARBA00015259"/>
    </source>
</evidence>
<keyword evidence="29" id="KW-1185">Reference proteome</keyword>
<protein>
    <recommendedName>
        <fullName evidence="7 24">ATP-citrate synthase</fullName>
        <ecNumber evidence="6 24">2.3.3.8</ecNumber>
    </recommendedName>
    <alternativeName>
        <fullName evidence="20 24">ATP-citrate (pro-S-)-lyase</fullName>
    </alternativeName>
    <alternativeName>
        <fullName evidence="21 24">Citrate cleavage enzyme</fullName>
    </alternativeName>
</protein>
<evidence type="ECO:0000256" key="9">
    <source>
        <dbReference type="ARBA" id="ARBA00022499"/>
    </source>
</evidence>
<evidence type="ECO:0000256" key="25">
    <source>
        <dbReference type="PIRSR" id="PIRSR036511-1"/>
    </source>
</evidence>
<dbReference type="InterPro" id="IPR036291">
    <property type="entry name" value="NAD(P)-bd_dom_sf"/>
</dbReference>
<dbReference type="GO" id="GO:0006101">
    <property type="term" value="P:citrate metabolic process"/>
    <property type="evidence" value="ECO:0007669"/>
    <property type="project" value="InterPro"/>
</dbReference>